<dbReference type="AlphaFoldDB" id="A0A934HQG2"/>
<dbReference type="InterPro" id="IPR036188">
    <property type="entry name" value="FAD/NAD-bd_sf"/>
</dbReference>
<gene>
    <name evidence="4" type="ORF">JAO82_07985</name>
</gene>
<dbReference type="SUPFAM" id="SSF54373">
    <property type="entry name" value="FAD-linked reductases, C-terminal domain"/>
    <property type="match status" value="1"/>
</dbReference>
<dbReference type="InterPro" id="IPR002938">
    <property type="entry name" value="FAD-bd"/>
</dbReference>
<keyword evidence="1" id="KW-0560">Oxidoreductase</keyword>
<evidence type="ECO:0000259" key="3">
    <source>
        <dbReference type="Pfam" id="PF01494"/>
    </source>
</evidence>
<dbReference type="RefSeq" id="WP_198685843.1">
    <property type="nucleotide sequence ID" value="NZ_JAEIJD010000005.1"/>
</dbReference>
<reference evidence="4" key="1">
    <citation type="submission" date="2020-12" db="EMBL/GenBank/DDBJ databases">
        <title>Pontibaca salina gen. nov., sp. nov., isolated from marine sediment.</title>
        <authorList>
            <person name="Bo J."/>
            <person name="Wang S."/>
            <person name="Song X."/>
            <person name="Du Z."/>
        </authorList>
    </citation>
    <scope>NUCLEOTIDE SEQUENCE</scope>
    <source>
        <strain evidence="4">S1109L</strain>
    </source>
</reference>
<dbReference type="Pfam" id="PF01494">
    <property type="entry name" value="FAD_binding_3"/>
    <property type="match status" value="1"/>
</dbReference>
<dbReference type="Proteomes" id="UP000613255">
    <property type="component" value="Unassembled WGS sequence"/>
</dbReference>
<evidence type="ECO:0000256" key="1">
    <source>
        <dbReference type="ARBA" id="ARBA00023002"/>
    </source>
</evidence>
<sequence>MALKGFNIVVIGAGIGGLVSALALRAHGASVTVLEQADSITELGAGLQISPNGVVVLRALGLEPRLACDAVRGRAVVLREHCQGREVLRLDLTQLAPEQHYFFVHRADLIDQLAQAARAAGVHIRLSQRVVQVIAGPRPVVVLDEGTRIEAELVVGADGLHSVARATLNGPDRPFFTGQVAWRAVVPNLTNLAAEANVFMGPGQHLVAYPLRGGDLVNLVAVQARREWTREGWHHHDTPCNLRDAFSGFGGVAADLLEQVQEVGIWGLFRHPVAPRWHQGGVALLGDAAHPTLPFMAQGANMALEDAWVLADCLRQTSDIMRALSAYQARRRERAERVVAAANGNAWKYHLRAPLRGPAHLALRLGGRLMPGRMVHQFDWLYGHDVTAS</sequence>
<feature type="domain" description="FAD-binding" evidence="3">
    <location>
        <begin position="8"/>
        <end position="341"/>
    </location>
</feature>
<proteinExistence type="predicted"/>
<comment type="caution">
    <text evidence="4">The sequence shown here is derived from an EMBL/GenBank/DDBJ whole genome shotgun (WGS) entry which is preliminary data.</text>
</comment>
<evidence type="ECO:0000313" key="5">
    <source>
        <dbReference type="Proteomes" id="UP000613255"/>
    </source>
</evidence>
<accession>A0A934HQG2</accession>
<dbReference type="PANTHER" id="PTHR13789">
    <property type="entry name" value="MONOOXYGENASE"/>
    <property type="match status" value="1"/>
</dbReference>
<keyword evidence="5" id="KW-1185">Reference proteome</keyword>
<evidence type="ECO:0000313" key="4">
    <source>
        <dbReference type="EMBL" id="MBI6629822.1"/>
    </source>
</evidence>
<dbReference type="PANTHER" id="PTHR13789:SF309">
    <property type="entry name" value="PUTATIVE (AFU_ORTHOLOGUE AFUA_6G14510)-RELATED"/>
    <property type="match status" value="1"/>
</dbReference>
<dbReference type="PRINTS" id="PR00420">
    <property type="entry name" value="RNGMNOXGNASE"/>
</dbReference>
<evidence type="ECO:0000256" key="2">
    <source>
        <dbReference type="ARBA" id="ARBA00023033"/>
    </source>
</evidence>
<organism evidence="4 5">
    <name type="scientific">Pontibaca salina</name>
    <dbReference type="NCBI Taxonomy" id="2795731"/>
    <lineage>
        <taxon>Bacteria</taxon>
        <taxon>Pseudomonadati</taxon>
        <taxon>Pseudomonadota</taxon>
        <taxon>Alphaproteobacteria</taxon>
        <taxon>Rhodobacterales</taxon>
        <taxon>Roseobacteraceae</taxon>
        <taxon>Pontibaca</taxon>
    </lineage>
</organism>
<dbReference type="GO" id="GO:0004497">
    <property type="term" value="F:monooxygenase activity"/>
    <property type="evidence" value="ECO:0007669"/>
    <property type="project" value="UniProtKB-KW"/>
</dbReference>
<dbReference type="Gene3D" id="3.50.50.60">
    <property type="entry name" value="FAD/NAD(P)-binding domain"/>
    <property type="match status" value="1"/>
</dbReference>
<dbReference type="InterPro" id="IPR050493">
    <property type="entry name" value="FAD-dep_Monooxygenase_BioMet"/>
</dbReference>
<dbReference type="GO" id="GO:0071949">
    <property type="term" value="F:FAD binding"/>
    <property type="evidence" value="ECO:0007669"/>
    <property type="project" value="InterPro"/>
</dbReference>
<keyword evidence="2 4" id="KW-0503">Monooxygenase</keyword>
<name>A0A934HQG2_9RHOB</name>
<dbReference type="EMBL" id="JAEIJD010000005">
    <property type="protein sequence ID" value="MBI6629822.1"/>
    <property type="molecule type" value="Genomic_DNA"/>
</dbReference>
<dbReference type="SUPFAM" id="SSF51905">
    <property type="entry name" value="FAD/NAD(P)-binding domain"/>
    <property type="match status" value="1"/>
</dbReference>
<protein>
    <submittedName>
        <fullName evidence="4">FAD-dependent monooxygenase</fullName>
    </submittedName>
</protein>